<geneLocation type="plasmid" evidence="1 2">
    <name>lp54</name>
</geneLocation>
<evidence type="ECO:0000313" key="1">
    <source>
        <dbReference type="EMBL" id="AJA90713.1"/>
    </source>
</evidence>
<accession>A0A0A7UZ69</accession>
<organism evidence="1 2">
    <name type="scientific">Borreliella chilensis</name>
    <dbReference type="NCBI Taxonomy" id="1245910"/>
    <lineage>
        <taxon>Bacteria</taxon>
        <taxon>Pseudomonadati</taxon>
        <taxon>Spirochaetota</taxon>
        <taxon>Spirochaetia</taxon>
        <taxon>Spirochaetales</taxon>
        <taxon>Borreliaceae</taxon>
        <taxon>Borreliella</taxon>
    </lineage>
</organism>
<sequence length="197" mass="22723">MIFKNRKEEYIFLFKKGLKDLDIAQILGVGEAFVAKARNKYFKSNDSVCKRNSFPSNLTVESISKESFNGDNFDNLVLLATKKACELENTKNETERLFYEIVCSFIDSHNKYKNLSLKSIRKDTLILDLKISKLQSKLDSSKKRGFKGDENLEIELAAKIKEKEDLEKQLFNICMREDYDALVKLKSVLSGKNLKLE</sequence>
<name>A0A0A7UZ69_9SPIR</name>
<dbReference type="HOGENOM" id="CLU_1465551_0_0_12"/>
<dbReference type="KEGG" id="bchi:OY14_04495"/>
<reference evidence="1 2" key="1">
    <citation type="journal article" date="2015" name="Genome Announc.">
        <title>Genome Sequence of Borrelia chilensis VA1, a South American Member of the Lyme Borreliosis Group.</title>
        <authorList>
            <person name="Huang W."/>
            <person name="Ojaimi C."/>
            <person name="Fallon J.T."/>
            <person name="Travisany D."/>
            <person name="Maass A."/>
            <person name="Ivanova L."/>
            <person name="Tomova A."/>
            <person name="Gonzalez-Acuna D."/>
            <person name="Godfrey H.P."/>
            <person name="Cabello F.C."/>
        </authorList>
    </citation>
    <scope>NUCLEOTIDE SEQUENCE [LARGE SCALE GENOMIC DNA]</scope>
    <source>
        <strain evidence="1 2">VA1</strain>
        <plasmid evidence="1">lp54</plasmid>
    </source>
</reference>
<protein>
    <submittedName>
        <fullName evidence="1">Uncharacterized protein</fullName>
    </submittedName>
</protein>
<dbReference type="Proteomes" id="UP000030940">
    <property type="component" value="Plasmid lp54"/>
</dbReference>
<dbReference type="AlphaFoldDB" id="A0A0A7UZ69"/>
<evidence type="ECO:0000313" key="2">
    <source>
        <dbReference type="Proteomes" id="UP000030940"/>
    </source>
</evidence>
<keyword evidence="1" id="KW-0614">Plasmid</keyword>
<gene>
    <name evidence="1" type="ORF">OY14_04495</name>
</gene>
<proteinExistence type="predicted"/>
<dbReference type="EMBL" id="CP009912">
    <property type="protein sequence ID" value="AJA90713.1"/>
    <property type="molecule type" value="Genomic_DNA"/>
</dbReference>
<keyword evidence="2" id="KW-1185">Reference proteome</keyword>